<keyword evidence="3" id="KW-1185">Reference proteome</keyword>
<sequence length="110" mass="12889">SSPDELEERLRFYARQIKRLRKTSLMYSSPELMERIRQVERDYETAVRLVYCHPPLHTPCLQANAAAQPTQDSRKLILQSSPRQDSRKLVLQSSPRQDSRKPLLQSSPRQ</sequence>
<dbReference type="Proteomes" id="UP001345963">
    <property type="component" value="Unassembled WGS sequence"/>
</dbReference>
<dbReference type="EMBL" id="JAHUTI010007732">
    <property type="protein sequence ID" value="MED6234422.1"/>
    <property type="molecule type" value="Genomic_DNA"/>
</dbReference>
<feature type="region of interest" description="Disordered" evidence="1">
    <location>
        <begin position="64"/>
        <end position="110"/>
    </location>
</feature>
<proteinExistence type="predicted"/>
<evidence type="ECO:0000313" key="3">
    <source>
        <dbReference type="Proteomes" id="UP001345963"/>
    </source>
</evidence>
<reference evidence="2 3" key="1">
    <citation type="submission" date="2021-07" db="EMBL/GenBank/DDBJ databases">
        <authorList>
            <person name="Palmer J.M."/>
        </authorList>
    </citation>
    <scope>NUCLEOTIDE SEQUENCE [LARGE SCALE GENOMIC DNA]</scope>
    <source>
        <strain evidence="2 3">AT_MEX2019</strain>
        <tissue evidence="2">Muscle</tissue>
    </source>
</reference>
<gene>
    <name evidence="2" type="ORF">ATANTOWER_029646</name>
</gene>
<feature type="non-terminal residue" evidence="2">
    <location>
        <position position="1"/>
    </location>
</feature>
<accession>A0ABU7A8H0</accession>
<evidence type="ECO:0000256" key="1">
    <source>
        <dbReference type="SAM" id="MobiDB-lite"/>
    </source>
</evidence>
<organism evidence="2 3">
    <name type="scientific">Ataeniobius toweri</name>
    <dbReference type="NCBI Taxonomy" id="208326"/>
    <lineage>
        <taxon>Eukaryota</taxon>
        <taxon>Metazoa</taxon>
        <taxon>Chordata</taxon>
        <taxon>Craniata</taxon>
        <taxon>Vertebrata</taxon>
        <taxon>Euteleostomi</taxon>
        <taxon>Actinopterygii</taxon>
        <taxon>Neopterygii</taxon>
        <taxon>Teleostei</taxon>
        <taxon>Neoteleostei</taxon>
        <taxon>Acanthomorphata</taxon>
        <taxon>Ovalentaria</taxon>
        <taxon>Atherinomorphae</taxon>
        <taxon>Cyprinodontiformes</taxon>
        <taxon>Goodeidae</taxon>
        <taxon>Ataeniobius</taxon>
    </lineage>
</organism>
<protein>
    <submittedName>
        <fullName evidence="2">Uncharacterized protein</fullName>
    </submittedName>
</protein>
<feature type="non-terminal residue" evidence="2">
    <location>
        <position position="110"/>
    </location>
</feature>
<name>A0ABU7A8H0_9TELE</name>
<comment type="caution">
    <text evidence="2">The sequence shown here is derived from an EMBL/GenBank/DDBJ whole genome shotgun (WGS) entry which is preliminary data.</text>
</comment>
<evidence type="ECO:0000313" key="2">
    <source>
        <dbReference type="EMBL" id="MED6234422.1"/>
    </source>
</evidence>